<sequence>MLATRAQPRLCSARQISRMAKLVTAHPAPIMLASRPFFGAAYDLSHQTRNFAQFAIVKDKVPKKDLENVRVTKPIFPGPTYTDKELLEVEVGHREPETWADSLAWRLVRGARKMVDFSTGVTNERPLTKTQYNARILFLESIAAVPGMVAAVHRHLRSLRRGARDQGWIKTLLEEATNERMHLLTWMNLAEPGWLMRLIFIGAQGVFFNICFIARWISPTFFHRFVGYIEEEAIHTYSRLEREIREGQIEGWSDPKFPIPDIAVEYWNIPPERRTMLWLTRYIRADEAGHRGVNHTLANLDQQTDPNPFEPSAREENPKIPNAALRPQGYERSEVIEGIESRTKDTKYASSK</sequence>
<dbReference type="Gene3D" id="1.20.1260.140">
    <property type="entry name" value="Alternative oxidase"/>
    <property type="match status" value="1"/>
</dbReference>
<keyword evidence="4 14" id="KW-0679">Respiratory chain</keyword>
<evidence type="ECO:0000256" key="12">
    <source>
        <dbReference type="ARBA" id="ARBA00025285"/>
    </source>
</evidence>
<dbReference type="PANTHER" id="PTHR31803">
    <property type="entry name" value="ALTERNATIVE OXIDASE"/>
    <property type="match status" value="1"/>
</dbReference>
<evidence type="ECO:0000256" key="5">
    <source>
        <dbReference type="ARBA" id="ARBA00022692"/>
    </source>
</evidence>
<evidence type="ECO:0000256" key="1">
    <source>
        <dbReference type="ARBA" id="ARBA00004292"/>
    </source>
</evidence>
<dbReference type="PANTHER" id="PTHR31803:SF3">
    <property type="entry name" value="ALTERNATIVE OXIDASE"/>
    <property type="match status" value="1"/>
</dbReference>
<evidence type="ECO:0000256" key="3">
    <source>
        <dbReference type="ARBA" id="ARBA00022448"/>
    </source>
</evidence>
<keyword evidence="8" id="KW-1133">Transmembrane helix</keyword>
<dbReference type="GO" id="GO:0046872">
    <property type="term" value="F:metal ion binding"/>
    <property type="evidence" value="ECO:0007669"/>
    <property type="project" value="UniProtKB-UniRule"/>
</dbReference>
<evidence type="ECO:0000256" key="10">
    <source>
        <dbReference type="ARBA" id="ARBA00023004"/>
    </source>
</evidence>
<evidence type="ECO:0000256" key="14">
    <source>
        <dbReference type="RuleBase" id="RU003779"/>
    </source>
</evidence>
<evidence type="ECO:0000256" key="11">
    <source>
        <dbReference type="ARBA" id="ARBA00023136"/>
    </source>
</evidence>
<feature type="binding site" evidence="13">
    <location>
        <position position="179"/>
    </location>
    <ligand>
        <name>Fe cation</name>
        <dbReference type="ChEBI" id="CHEBI:24875"/>
        <label>1</label>
    </ligand>
</feature>
<dbReference type="STRING" id="41688.A0A2N3NDY5"/>
<gene>
    <name evidence="16" type="ORF">jhhlp_002389</name>
</gene>
<dbReference type="Proteomes" id="UP000233524">
    <property type="component" value="Unassembled WGS sequence"/>
</dbReference>
<dbReference type="GO" id="GO:0098803">
    <property type="term" value="C:respiratory chain complex"/>
    <property type="evidence" value="ECO:0007669"/>
    <property type="project" value="UniProtKB-UniRule"/>
</dbReference>
<evidence type="ECO:0000313" key="16">
    <source>
        <dbReference type="EMBL" id="PKS10634.1"/>
    </source>
</evidence>
<comment type="function">
    <text evidence="12">Catalyzes cyanide-resistant oxygen consumption. May increase respiration when the cytochrome respiratory pathway is restricted, or in response to low temperatures.</text>
</comment>
<keyword evidence="5 14" id="KW-0812">Transmembrane</keyword>
<keyword evidence="9 14" id="KW-0560">Oxidoreductase</keyword>
<evidence type="ECO:0000256" key="7">
    <source>
        <dbReference type="ARBA" id="ARBA00022982"/>
    </source>
</evidence>
<keyword evidence="7 14" id="KW-0249">Electron transport</keyword>
<evidence type="ECO:0000256" key="15">
    <source>
        <dbReference type="SAM" id="MobiDB-lite"/>
    </source>
</evidence>
<keyword evidence="10 13" id="KW-0408">Iron</keyword>
<feature type="binding site" evidence="13">
    <location>
        <position position="287"/>
    </location>
    <ligand>
        <name>Fe cation</name>
        <dbReference type="ChEBI" id="CHEBI:24875"/>
        <label>2</label>
    </ligand>
</feature>
<keyword evidence="17" id="KW-1185">Reference proteome</keyword>
<proteinExistence type="inferred from homology"/>
<keyword evidence="6 13" id="KW-0479">Metal-binding</keyword>
<dbReference type="InterPro" id="IPR002680">
    <property type="entry name" value="AOX"/>
</dbReference>
<evidence type="ECO:0000256" key="13">
    <source>
        <dbReference type="PIRSR" id="PIRSR005229-1"/>
    </source>
</evidence>
<evidence type="ECO:0000256" key="6">
    <source>
        <dbReference type="ARBA" id="ARBA00022723"/>
    </source>
</evidence>
<dbReference type="InterPro" id="IPR038659">
    <property type="entry name" value="AOX_sf"/>
</dbReference>
<keyword evidence="3" id="KW-0813">Transport</keyword>
<evidence type="ECO:0000256" key="9">
    <source>
        <dbReference type="ARBA" id="ARBA00023002"/>
    </source>
</evidence>
<dbReference type="GO" id="GO:0005743">
    <property type="term" value="C:mitochondrial inner membrane"/>
    <property type="evidence" value="ECO:0007669"/>
    <property type="project" value="UniProtKB-SubCell"/>
</dbReference>
<comment type="caution">
    <text evidence="16">The sequence shown here is derived from an EMBL/GenBank/DDBJ whole genome shotgun (WGS) entry which is preliminary data.</text>
</comment>
<feature type="binding site" evidence="13">
    <location>
        <position position="182"/>
    </location>
    <ligand>
        <name>Fe cation</name>
        <dbReference type="ChEBI" id="CHEBI:24875"/>
        <label>1</label>
    </ligand>
</feature>
<dbReference type="InParanoid" id="A0A2N3NDY5"/>
<feature type="compositionally biased region" description="Basic and acidic residues" evidence="15">
    <location>
        <begin position="329"/>
        <end position="352"/>
    </location>
</feature>
<evidence type="ECO:0000313" key="17">
    <source>
        <dbReference type="Proteomes" id="UP000233524"/>
    </source>
</evidence>
<dbReference type="OrthoDB" id="16906at2759"/>
<evidence type="ECO:0000256" key="4">
    <source>
        <dbReference type="ARBA" id="ARBA00022660"/>
    </source>
</evidence>
<organism evidence="16 17">
    <name type="scientific">Lomentospora prolificans</name>
    <dbReference type="NCBI Taxonomy" id="41688"/>
    <lineage>
        <taxon>Eukaryota</taxon>
        <taxon>Fungi</taxon>
        <taxon>Dikarya</taxon>
        <taxon>Ascomycota</taxon>
        <taxon>Pezizomycotina</taxon>
        <taxon>Sordariomycetes</taxon>
        <taxon>Hypocreomycetidae</taxon>
        <taxon>Microascales</taxon>
        <taxon>Microascaceae</taxon>
        <taxon>Lomentospora</taxon>
    </lineage>
</organism>
<feature type="binding site" evidence="13">
    <location>
        <position position="230"/>
    </location>
    <ligand>
        <name>Fe cation</name>
        <dbReference type="ChEBI" id="CHEBI:24875"/>
        <label>2</label>
    </ligand>
</feature>
<dbReference type="PIRSF" id="PIRSF005229">
    <property type="entry name" value="AOX"/>
    <property type="match status" value="1"/>
</dbReference>
<dbReference type="VEuPathDB" id="FungiDB:jhhlp_002389"/>
<feature type="binding site" evidence="13">
    <location>
        <position position="287"/>
    </location>
    <ligand>
        <name>Fe cation</name>
        <dbReference type="ChEBI" id="CHEBI:24875"/>
        <label>1</label>
    </ligand>
</feature>
<evidence type="ECO:0000256" key="8">
    <source>
        <dbReference type="ARBA" id="ARBA00022989"/>
    </source>
</evidence>
<dbReference type="Pfam" id="PF01786">
    <property type="entry name" value="AOX"/>
    <property type="match status" value="1"/>
</dbReference>
<keyword evidence="11 14" id="KW-0472">Membrane</keyword>
<name>A0A2N3NDY5_9PEZI</name>
<feature type="binding site" evidence="13">
    <location>
        <position position="140"/>
    </location>
    <ligand>
        <name>Fe cation</name>
        <dbReference type="ChEBI" id="CHEBI:24875"/>
        <label>1</label>
    </ligand>
</feature>
<reference evidence="16 17" key="1">
    <citation type="journal article" date="2017" name="G3 (Bethesda)">
        <title>First Draft Genome Sequence of the Pathogenic Fungus Lomentospora prolificans (Formerly Scedosporium prolificans).</title>
        <authorList>
            <person name="Luo R."/>
            <person name="Zimin A."/>
            <person name="Workman R."/>
            <person name="Fan Y."/>
            <person name="Pertea G."/>
            <person name="Grossman N."/>
            <person name="Wear M.P."/>
            <person name="Jia B."/>
            <person name="Miller H."/>
            <person name="Casadevall A."/>
            <person name="Timp W."/>
            <person name="Zhang S.X."/>
            <person name="Salzberg S.L."/>
        </authorList>
    </citation>
    <scope>NUCLEOTIDE SEQUENCE [LARGE SCALE GENOMIC DNA]</scope>
    <source>
        <strain evidence="16 17">JHH-5317</strain>
    </source>
</reference>
<dbReference type="GO" id="GO:0009916">
    <property type="term" value="F:alternative oxidase activity"/>
    <property type="evidence" value="ECO:0007669"/>
    <property type="project" value="UniProtKB-UniRule"/>
</dbReference>
<comment type="similarity">
    <text evidence="2 14">Belongs to the alternative oxidase family.</text>
</comment>
<comment type="cofactor">
    <cofactor evidence="13 14">
        <name>Fe cation</name>
        <dbReference type="ChEBI" id="CHEBI:24875"/>
    </cofactor>
    <text evidence="13 14">Binds 2 iron ions per subunit.</text>
</comment>
<dbReference type="AlphaFoldDB" id="A0A2N3NDY5"/>
<feature type="binding site" evidence="13">
    <location>
        <position position="290"/>
    </location>
    <ligand>
        <name>Fe cation</name>
        <dbReference type="ChEBI" id="CHEBI:24875"/>
        <label>2</label>
    </ligand>
</feature>
<dbReference type="GO" id="GO:0010230">
    <property type="term" value="P:alternative respiration"/>
    <property type="evidence" value="ECO:0007669"/>
    <property type="project" value="TreeGrafter"/>
</dbReference>
<evidence type="ECO:0000256" key="2">
    <source>
        <dbReference type="ARBA" id="ARBA00008388"/>
    </source>
</evidence>
<feature type="region of interest" description="Disordered" evidence="15">
    <location>
        <begin position="298"/>
        <end position="352"/>
    </location>
</feature>
<feature type="binding site" evidence="13">
    <location>
        <position position="179"/>
    </location>
    <ligand>
        <name>Fe cation</name>
        <dbReference type="ChEBI" id="CHEBI:24875"/>
        <label>2</label>
    </ligand>
</feature>
<dbReference type="EMBL" id="NLAX01000008">
    <property type="protein sequence ID" value="PKS10634.1"/>
    <property type="molecule type" value="Genomic_DNA"/>
</dbReference>
<dbReference type="EC" id="1.-.-.-" evidence="14"/>
<comment type="subcellular location">
    <subcellularLocation>
        <location evidence="1">Mitochondrion inner membrane</location>
        <topology evidence="1">Multi-pass membrane protein</topology>
        <orientation evidence="1">Matrix side</orientation>
    </subcellularLocation>
</comment>
<protein>
    <recommendedName>
        <fullName evidence="14">Alternative oxidase</fullName>
        <ecNumber evidence="14">1.-.-.-</ecNumber>
    </recommendedName>
</protein>
<accession>A0A2N3NDY5</accession>